<dbReference type="AlphaFoldDB" id="A0AAJ0UIR5"/>
<proteinExistence type="predicted"/>
<dbReference type="SUPFAM" id="SSF55073">
    <property type="entry name" value="Nucleotide cyclase"/>
    <property type="match status" value="1"/>
</dbReference>
<name>A0AAJ0UIR5_HALSE</name>
<evidence type="ECO:0000313" key="11">
    <source>
        <dbReference type="Proteomes" id="UP001296967"/>
    </source>
</evidence>
<dbReference type="NCBIfam" id="TIGR00254">
    <property type="entry name" value="GGDEF"/>
    <property type="match status" value="1"/>
</dbReference>
<protein>
    <recommendedName>
        <fullName evidence="2">diguanylate cyclase</fullName>
        <ecNumber evidence="2">2.7.7.65</ecNumber>
    </recommendedName>
</protein>
<dbReference type="InterPro" id="IPR029787">
    <property type="entry name" value="Nucleotide_cyclase"/>
</dbReference>
<dbReference type="GO" id="GO:0052621">
    <property type="term" value="F:diguanylate cyclase activity"/>
    <property type="evidence" value="ECO:0007669"/>
    <property type="project" value="UniProtKB-EC"/>
</dbReference>
<feature type="transmembrane region" description="Helical" evidence="8">
    <location>
        <begin position="81"/>
        <end position="104"/>
    </location>
</feature>
<evidence type="ECO:0000256" key="3">
    <source>
        <dbReference type="ARBA" id="ARBA00022475"/>
    </source>
</evidence>
<evidence type="ECO:0000256" key="5">
    <source>
        <dbReference type="ARBA" id="ARBA00022989"/>
    </source>
</evidence>
<dbReference type="Gene3D" id="3.30.70.270">
    <property type="match status" value="1"/>
</dbReference>
<dbReference type="EC" id="2.7.7.65" evidence="2"/>
<dbReference type="InterPro" id="IPR043128">
    <property type="entry name" value="Rev_trsase/Diguanyl_cyclase"/>
</dbReference>
<keyword evidence="4 8" id="KW-0812">Transmembrane</keyword>
<dbReference type="InterPro" id="IPR007895">
    <property type="entry name" value="MASE1"/>
</dbReference>
<feature type="transmembrane region" description="Helical" evidence="8">
    <location>
        <begin position="260"/>
        <end position="281"/>
    </location>
</feature>
<evidence type="ECO:0000256" key="7">
    <source>
        <dbReference type="ARBA" id="ARBA00034247"/>
    </source>
</evidence>
<feature type="domain" description="GGDEF" evidence="9">
    <location>
        <begin position="373"/>
        <end position="503"/>
    </location>
</feature>
<evidence type="ECO:0000256" key="2">
    <source>
        <dbReference type="ARBA" id="ARBA00012528"/>
    </source>
</evidence>
<feature type="transmembrane region" description="Helical" evidence="8">
    <location>
        <begin position="124"/>
        <end position="146"/>
    </location>
</feature>
<feature type="transmembrane region" description="Helical" evidence="8">
    <location>
        <begin position="287"/>
        <end position="305"/>
    </location>
</feature>
<evidence type="ECO:0000256" key="4">
    <source>
        <dbReference type="ARBA" id="ARBA00022692"/>
    </source>
</evidence>
<accession>A0AAJ0UIR5</accession>
<evidence type="ECO:0000256" key="6">
    <source>
        <dbReference type="ARBA" id="ARBA00023136"/>
    </source>
</evidence>
<feature type="transmembrane region" description="Helical" evidence="8">
    <location>
        <begin position="6"/>
        <end position="24"/>
    </location>
</feature>
<dbReference type="PANTHER" id="PTHR45138:SF9">
    <property type="entry name" value="DIGUANYLATE CYCLASE DGCM-RELATED"/>
    <property type="match status" value="1"/>
</dbReference>
<gene>
    <name evidence="10" type="ORF">CCR82_17310</name>
</gene>
<feature type="transmembrane region" description="Helical" evidence="8">
    <location>
        <begin position="36"/>
        <end position="69"/>
    </location>
</feature>
<feature type="transmembrane region" description="Helical" evidence="8">
    <location>
        <begin position="235"/>
        <end position="253"/>
    </location>
</feature>
<dbReference type="CDD" id="cd01949">
    <property type="entry name" value="GGDEF"/>
    <property type="match status" value="1"/>
</dbReference>
<feature type="transmembrane region" description="Helical" evidence="8">
    <location>
        <begin position="211"/>
        <end position="229"/>
    </location>
</feature>
<dbReference type="GO" id="GO:0005886">
    <property type="term" value="C:plasma membrane"/>
    <property type="evidence" value="ECO:0007669"/>
    <property type="project" value="UniProtKB-SubCell"/>
</dbReference>
<evidence type="ECO:0000256" key="8">
    <source>
        <dbReference type="SAM" id="Phobius"/>
    </source>
</evidence>
<evidence type="ECO:0000259" key="9">
    <source>
        <dbReference type="PROSITE" id="PS50887"/>
    </source>
</evidence>
<dbReference type="PANTHER" id="PTHR45138">
    <property type="entry name" value="REGULATORY COMPONENTS OF SENSORY TRANSDUCTION SYSTEM"/>
    <property type="match status" value="1"/>
</dbReference>
<organism evidence="10 11">
    <name type="scientific">Halochromatium salexigens</name>
    <name type="common">Chromatium salexigens</name>
    <dbReference type="NCBI Taxonomy" id="49447"/>
    <lineage>
        <taxon>Bacteria</taxon>
        <taxon>Pseudomonadati</taxon>
        <taxon>Pseudomonadota</taxon>
        <taxon>Gammaproteobacteria</taxon>
        <taxon>Chromatiales</taxon>
        <taxon>Chromatiaceae</taxon>
        <taxon>Halochromatium</taxon>
    </lineage>
</organism>
<comment type="caution">
    <text evidence="10">The sequence shown here is derived from an EMBL/GenBank/DDBJ whole genome shotgun (WGS) entry which is preliminary data.</text>
</comment>
<comment type="catalytic activity">
    <reaction evidence="7">
        <text>2 GTP = 3',3'-c-di-GMP + 2 diphosphate</text>
        <dbReference type="Rhea" id="RHEA:24898"/>
        <dbReference type="ChEBI" id="CHEBI:33019"/>
        <dbReference type="ChEBI" id="CHEBI:37565"/>
        <dbReference type="ChEBI" id="CHEBI:58805"/>
        <dbReference type="EC" id="2.7.7.65"/>
    </reaction>
</comment>
<dbReference type="Pfam" id="PF05231">
    <property type="entry name" value="MASE1"/>
    <property type="match status" value="1"/>
</dbReference>
<dbReference type="Pfam" id="PF00990">
    <property type="entry name" value="GGDEF"/>
    <property type="match status" value="1"/>
</dbReference>
<dbReference type="Proteomes" id="UP001296967">
    <property type="component" value="Unassembled WGS sequence"/>
</dbReference>
<dbReference type="EMBL" id="NHSF01000083">
    <property type="protein sequence ID" value="MBK5932244.1"/>
    <property type="molecule type" value="Genomic_DNA"/>
</dbReference>
<dbReference type="SMART" id="SM00267">
    <property type="entry name" value="GGDEF"/>
    <property type="match status" value="1"/>
</dbReference>
<dbReference type="InterPro" id="IPR050469">
    <property type="entry name" value="Diguanylate_Cyclase"/>
</dbReference>
<reference evidence="10" key="1">
    <citation type="submission" date="2017-05" db="EMBL/GenBank/DDBJ databases">
        <authorList>
            <person name="Imhoff J.F."/>
            <person name="Rahn T."/>
            <person name="Kuenzel S."/>
            <person name="Neulinger S.C."/>
        </authorList>
    </citation>
    <scope>NUCLEOTIDE SEQUENCE</scope>
    <source>
        <strain evidence="10">DSM 4395</strain>
    </source>
</reference>
<comment type="subcellular location">
    <subcellularLocation>
        <location evidence="1">Cell membrane</location>
        <topology evidence="1">Multi-pass membrane protein</topology>
    </subcellularLocation>
</comment>
<keyword evidence="11" id="KW-1185">Reference proteome</keyword>
<feature type="transmembrane region" description="Helical" evidence="8">
    <location>
        <begin position="166"/>
        <end position="191"/>
    </location>
</feature>
<keyword evidence="5 8" id="KW-1133">Transmembrane helix</keyword>
<keyword evidence="6 8" id="KW-0472">Membrane</keyword>
<sequence>MMLSRNYAILLVFSIAFQLILFQLSSFLASHSHASFWYAPAGLSVALFLLLGSRAFPIVFCCVVATTLLNDSPFAQGADPILSLLQLLCYPLAHAMPYWAGVYLLQRMTNGPFDPRNPSHIMRFLLMIPFAAAGAAFVGAYCVHLLGGMPYAQIQEILATRWIGDMVAAVCLSIALIYLHLMALELVGADLRYQCVYQDEVHHKHLPLRDLLYLPLALLLFLVSGLLSYSYPDQVGLSFTVYAMVIALLVTIYKTRSPIVYVVLAFLAFALAYSASTFGLLASAAEYQVAMIAVGAITYFANAAVSGQRAALAQSEQVTQRLLTELEEKEALQADAQSLRFKSSRDGLTGALNRAFFEDALHRQYHRSARRGDSHCLAFIDLNDFKQVNDGFGHHAGDEALKVVAWVLMGRSREGDIVARYGGDEFVVILADIDTEQEADAIIAEWKAEVAANRVPGYPEIRLSISVGRALFPGASKSDNEMTTLRAADQNMYADKARMKRAA</sequence>
<reference evidence="10" key="2">
    <citation type="journal article" date="2020" name="Microorganisms">
        <title>Osmotic Adaptation and Compatible Solute Biosynthesis of Phototrophic Bacteria as Revealed from Genome Analyses.</title>
        <authorList>
            <person name="Imhoff J.F."/>
            <person name="Rahn T."/>
            <person name="Kunzel S."/>
            <person name="Keller A."/>
            <person name="Neulinger S.C."/>
        </authorList>
    </citation>
    <scope>NUCLEOTIDE SEQUENCE</scope>
    <source>
        <strain evidence="10">DSM 4395</strain>
    </source>
</reference>
<dbReference type="RefSeq" id="WP_201247085.1">
    <property type="nucleotide sequence ID" value="NZ_NHSF01000083.1"/>
</dbReference>
<dbReference type="PROSITE" id="PS50887">
    <property type="entry name" value="GGDEF"/>
    <property type="match status" value="1"/>
</dbReference>
<dbReference type="InterPro" id="IPR000160">
    <property type="entry name" value="GGDEF_dom"/>
</dbReference>
<evidence type="ECO:0000313" key="10">
    <source>
        <dbReference type="EMBL" id="MBK5932244.1"/>
    </source>
</evidence>
<evidence type="ECO:0000256" key="1">
    <source>
        <dbReference type="ARBA" id="ARBA00004651"/>
    </source>
</evidence>
<keyword evidence="3" id="KW-1003">Cell membrane</keyword>